<keyword evidence="2 6" id="KW-0812">Transmembrane</keyword>
<evidence type="ECO:0000256" key="1">
    <source>
        <dbReference type="ARBA" id="ARBA00004141"/>
    </source>
</evidence>
<evidence type="ECO:0000256" key="3">
    <source>
        <dbReference type="ARBA" id="ARBA00022989"/>
    </source>
</evidence>
<feature type="transmembrane region" description="Helical" evidence="6">
    <location>
        <begin position="116"/>
        <end position="137"/>
    </location>
</feature>
<feature type="transmembrane region" description="Helical" evidence="6">
    <location>
        <begin position="274"/>
        <end position="296"/>
    </location>
</feature>
<name>A0AAW2YJV2_9EUKA</name>
<dbReference type="Proteomes" id="UP001431209">
    <property type="component" value="Unassembled WGS sequence"/>
</dbReference>
<dbReference type="EMBL" id="JAOPGA020000166">
    <property type="protein sequence ID" value="KAL0477321.1"/>
    <property type="molecule type" value="Genomic_DNA"/>
</dbReference>
<evidence type="ECO:0000313" key="7">
    <source>
        <dbReference type="EMBL" id="KAL0477321.1"/>
    </source>
</evidence>
<sequence length="361" mass="39387">MNETEAFTPTPSPTPEPGPDLYLRNAKIIALFGLLVGSILAALVPVIVSRARFIRKRVSVKKITIFLDLAQGYGGGVLLGGGLLHLMAEAAEEIKEKLEKMEDTIAPWVVNFPWSPTLLCVALLTIFFFEIILTAIVKSFHKEKPKQEYINAVPPSSYGTTDVVINATHDHVHHHHDDHAHHHHHDEESEDVAHGHSHGDIGFHDLHNKSKATAVITGVILWLSLSIHSFFAGLGLGAEKKHSGLNGLLVAILSHKLVEAFALGSIINEGFRRGWIVVLFIIAFSLATPVGIAIGLGLSENSGLGFDLAKNCLLALASGAFIHVALFEVLFHQPDNVILKIIRFILYIIGFVQMAILSVWA</sequence>
<dbReference type="GO" id="GO:0005385">
    <property type="term" value="F:zinc ion transmembrane transporter activity"/>
    <property type="evidence" value="ECO:0007669"/>
    <property type="project" value="TreeGrafter"/>
</dbReference>
<protein>
    <submittedName>
        <fullName evidence="7">Uncharacterized protein</fullName>
    </submittedName>
</protein>
<dbReference type="InterPro" id="IPR003689">
    <property type="entry name" value="ZIP"/>
</dbReference>
<comment type="caution">
    <text evidence="7">The sequence shown here is derived from an EMBL/GenBank/DDBJ whole genome shotgun (WGS) entry which is preliminary data.</text>
</comment>
<feature type="transmembrane region" description="Helical" evidence="6">
    <location>
        <begin position="69"/>
        <end position="88"/>
    </location>
</feature>
<organism evidence="7 8">
    <name type="scientific">Acrasis kona</name>
    <dbReference type="NCBI Taxonomy" id="1008807"/>
    <lineage>
        <taxon>Eukaryota</taxon>
        <taxon>Discoba</taxon>
        <taxon>Heterolobosea</taxon>
        <taxon>Tetramitia</taxon>
        <taxon>Eutetramitia</taxon>
        <taxon>Acrasidae</taxon>
        <taxon>Acrasis</taxon>
    </lineage>
</organism>
<evidence type="ECO:0000256" key="6">
    <source>
        <dbReference type="SAM" id="Phobius"/>
    </source>
</evidence>
<feature type="transmembrane region" description="Helical" evidence="6">
    <location>
        <begin position="214"/>
        <end position="236"/>
    </location>
</feature>
<dbReference type="Pfam" id="PF02535">
    <property type="entry name" value="Zip"/>
    <property type="match status" value="1"/>
</dbReference>
<feature type="transmembrane region" description="Helical" evidence="6">
    <location>
        <begin position="308"/>
        <end position="329"/>
    </location>
</feature>
<accession>A0AAW2YJV2</accession>
<feature type="compositionally biased region" description="Basic and acidic residues" evidence="5">
    <location>
        <begin position="175"/>
        <end position="197"/>
    </location>
</feature>
<evidence type="ECO:0000256" key="4">
    <source>
        <dbReference type="ARBA" id="ARBA00023136"/>
    </source>
</evidence>
<keyword evidence="3 6" id="KW-1133">Transmembrane helix</keyword>
<gene>
    <name evidence="7" type="ORF">AKO1_005248</name>
</gene>
<feature type="transmembrane region" description="Helical" evidence="6">
    <location>
        <begin position="341"/>
        <end position="360"/>
    </location>
</feature>
<dbReference type="AlphaFoldDB" id="A0AAW2YJV2"/>
<feature type="transmembrane region" description="Helical" evidence="6">
    <location>
        <begin position="248"/>
        <end position="267"/>
    </location>
</feature>
<comment type="subcellular location">
    <subcellularLocation>
        <location evidence="1">Membrane</location>
        <topology evidence="1">Multi-pass membrane protein</topology>
    </subcellularLocation>
</comment>
<keyword evidence="8" id="KW-1185">Reference proteome</keyword>
<feature type="region of interest" description="Disordered" evidence="5">
    <location>
        <begin position="174"/>
        <end position="197"/>
    </location>
</feature>
<dbReference type="PANTHER" id="PTHR11040">
    <property type="entry name" value="ZINC/IRON TRANSPORTER"/>
    <property type="match status" value="1"/>
</dbReference>
<dbReference type="PANTHER" id="PTHR11040:SF140">
    <property type="entry name" value="ZRT (ZRT), IRT- (IRT-) LIKE PROTEIN TRANSPORTER"/>
    <property type="match status" value="1"/>
</dbReference>
<evidence type="ECO:0000256" key="5">
    <source>
        <dbReference type="SAM" id="MobiDB-lite"/>
    </source>
</evidence>
<proteinExistence type="predicted"/>
<evidence type="ECO:0000256" key="2">
    <source>
        <dbReference type="ARBA" id="ARBA00022692"/>
    </source>
</evidence>
<dbReference type="GO" id="GO:0005886">
    <property type="term" value="C:plasma membrane"/>
    <property type="evidence" value="ECO:0007669"/>
    <property type="project" value="TreeGrafter"/>
</dbReference>
<reference evidence="7 8" key="1">
    <citation type="submission" date="2024-03" db="EMBL/GenBank/DDBJ databases">
        <title>The Acrasis kona genome and developmental transcriptomes reveal deep origins of eukaryotic multicellular pathways.</title>
        <authorList>
            <person name="Sheikh S."/>
            <person name="Fu C.-J."/>
            <person name="Brown M.W."/>
            <person name="Baldauf S.L."/>
        </authorList>
    </citation>
    <scope>NUCLEOTIDE SEQUENCE [LARGE SCALE GENOMIC DNA]</scope>
    <source>
        <strain evidence="7 8">ATCC MYA-3509</strain>
    </source>
</reference>
<feature type="transmembrane region" description="Helical" evidence="6">
    <location>
        <begin position="28"/>
        <end position="48"/>
    </location>
</feature>
<keyword evidence="4 6" id="KW-0472">Membrane</keyword>
<evidence type="ECO:0000313" key="8">
    <source>
        <dbReference type="Proteomes" id="UP001431209"/>
    </source>
</evidence>